<dbReference type="PANTHER" id="PTHR30231:SF4">
    <property type="entry name" value="PROTEIN NEN2"/>
    <property type="match status" value="1"/>
</dbReference>
<comment type="caution">
    <text evidence="5">The sequence shown here is derived from an EMBL/GenBank/DDBJ whole genome shotgun (WGS) entry which is preliminary data.</text>
</comment>
<dbReference type="Proteomes" id="UP000824140">
    <property type="component" value="Unassembled WGS sequence"/>
</dbReference>
<reference evidence="5" key="2">
    <citation type="journal article" date="2021" name="PeerJ">
        <title>Extensive microbial diversity within the chicken gut microbiome revealed by metagenomics and culture.</title>
        <authorList>
            <person name="Gilroy R."/>
            <person name="Ravi A."/>
            <person name="Getino M."/>
            <person name="Pursley I."/>
            <person name="Horton D.L."/>
            <person name="Alikhan N.F."/>
            <person name="Baker D."/>
            <person name="Gharbi K."/>
            <person name="Hall N."/>
            <person name="Watson M."/>
            <person name="Adriaenssens E.M."/>
            <person name="Foster-Nyarko E."/>
            <person name="Jarju S."/>
            <person name="Secka A."/>
            <person name="Antonio M."/>
            <person name="Oren A."/>
            <person name="Chaudhuri R.R."/>
            <person name="La Ragione R."/>
            <person name="Hildebrand F."/>
            <person name="Pallen M.J."/>
        </authorList>
    </citation>
    <scope>NUCLEOTIDE SEQUENCE</scope>
    <source>
        <strain evidence="5">13766</strain>
    </source>
</reference>
<reference evidence="5" key="1">
    <citation type="submission" date="2020-10" db="EMBL/GenBank/DDBJ databases">
        <authorList>
            <person name="Gilroy R."/>
        </authorList>
    </citation>
    <scope>NUCLEOTIDE SEQUENCE</scope>
    <source>
        <strain evidence="5">13766</strain>
    </source>
</reference>
<evidence type="ECO:0000256" key="3">
    <source>
        <dbReference type="ARBA" id="ARBA00022839"/>
    </source>
</evidence>
<dbReference type="CDD" id="cd06127">
    <property type="entry name" value="DEDDh"/>
    <property type="match status" value="1"/>
</dbReference>
<evidence type="ECO:0000256" key="2">
    <source>
        <dbReference type="ARBA" id="ARBA00022801"/>
    </source>
</evidence>
<proteinExistence type="predicted"/>
<dbReference type="InterPro" id="IPR013520">
    <property type="entry name" value="Ribonucl_H"/>
</dbReference>
<sequence>MKKIVFDIEATGLSEAQICQLSYLIVDERGVVGKNQFFAVDDMNPDAEAVHGFSMEMLEELSGGLHFAGLADAIYEEFSSAGLFIGHNIAADVRYLQQEFARLGRKLPKIPTFCTMNHFTSDVNLKMKVNIGRPKPPKLIELCEYFELTEEAIAAKAQEWFGDGNAAHDARFDTAATYLCVLEATRRGKLRGVL</sequence>
<dbReference type="GO" id="GO:0008408">
    <property type="term" value="F:3'-5' exonuclease activity"/>
    <property type="evidence" value="ECO:0007669"/>
    <property type="project" value="TreeGrafter"/>
</dbReference>
<evidence type="ECO:0000259" key="4">
    <source>
        <dbReference type="SMART" id="SM00479"/>
    </source>
</evidence>
<evidence type="ECO:0000256" key="1">
    <source>
        <dbReference type="ARBA" id="ARBA00022722"/>
    </source>
</evidence>
<keyword evidence="3 5" id="KW-0269">Exonuclease</keyword>
<dbReference type="Pfam" id="PF00929">
    <property type="entry name" value="RNase_T"/>
    <property type="match status" value="1"/>
</dbReference>
<dbReference type="InterPro" id="IPR012337">
    <property type="entry name" value="RNaseH-like_sf"/>
</dbReference>
<feature type="domain" description="Exonuclease" evidence="4">
    <location>
        <begin position="2"/>
        <end position="190"/>
    </location>
</feature>
<keyword evidence="1" id="KW-0540">Nuclease</keyword>
<dbReference type="InterPro" id="IPR036397">
    <property type="entry name" value="RNaseH_sf"/>
</dbReference>
<keyword evidence="2" id="KW-0378">Hydrolase</keyword>
<protein>
    <submittedName>
        <fullName evidence="5">3'-5' exonuclease</fullName>
    </submittedName>
</protein>
<organism evidence="5 6">
    <name type="scientific">Candidatus Alectryocaccomicrobium excrementavium</name>
    <dbReference type="NCBI Taxonomy" id="2840668"/>
    <lineage>
        <taxon>Bacteria</taxon>
        <taxon>Bacillati</taxon>
        <taxon>Bacillota</taxon>
        <taxon>Clostridia</taxon>
        <taxon>Candidatus Alectryocaccomicrobium</taxon>
    </lineage>
</organism>
<dbReference type="SMART" id="SM00479">
    <property type="entry name" value="EXOIII"/>
    <property type="match status" value="1"/>
</dbReference>
<accession>A0A9D1K6I9</accession>
<evidence type="ECO:0000313" key="5">
    <source>
        <dbReference type="EMBL" id="HIS93115.1"/>
    </source>
</evidence>
<dbReference type="AlphaFoldDB" id="A0A9D1K6I9"/>
<dbReference type="SUPFAM" id="SSF53098">
    <property type="entry name" value="Ribonuclease H-like"/>
    <property type="match status" value="1"/>
</dbReference>
<dbReference type="GO" id="GO:0003676">
    <property type="term" value="F:nucleic acid binding"/>
    <property type="evidence" value="ECO:0007669"/>
    <property type="project" value="InterPro"/>
</dbReference>
<dbReference type="Gene3D" id="3.30.420.10">
    <property type="entry name" value="Ribonuclease H-like superfamily/Ribonuclease H"/>
    <property type="match status" value="1"/>
</dbReference>
<dbReference type="EMBL" id="DVJN01000178">
    <property type="protein sequence ID" value="HIS93115.1"/>
    <property type="molecule type" value="Genomic_DNA"/>
</dbReference>
<name>A0A9D1K6I9_9FIRM</name>
<dbReference type="PANTHER" id="PTHR30231">
    <property type="entry name" value="DNA POLYMERASE III SUBUNIT EPSILON"/>
    <property type="match status" value="1"/>
</dbReference>
<evidence type="ECO:0000313" key="6">
    <source>
        <dbReference type="Proteomes" id="UP000824140"/>
    </source>
</evidence>
<gene>
    <name evidence="5" type="ORF">IAA84_08895</name>
</gene>